<dbReference type="SUPFAM" id="SSF48452">
    <property type="entry name" value="TPR-like"/>
    <property type="match status" value="3"/>
</dbReference>
<name>A0A7M3MH76_9BACT</name>
<dbReference type="Proteomes" id="UP000448292">
    <property type="component" value="Unassembled WGS sequence"/>
</dbReference>
<accession>A0A7M3MH76</accession>
<feature type="repeat" description="TPR" evidence="1">
    <location>
        <begin position="563"/>
        <end position="596"/>
    </location>
</feature>
<feature type="compositionally biased region" description="Polar residues" evidence="2">
    <location>
        <begin position="410"/>
        <end position="420"/>
    </location>
</feature>
<keyword evidence="3" id="KW-0732">Signal</keyword>
<feature type="repeat" description="TPR" evidence="1">
    <location>
        <begin position="675"/>
        <end position="708"/>
    </location>
</feature>
<feature type="compositionally biased region" description="Low complexity" evidence="2">
    <location>
        <begin position="378"/>
        <end position="395"/>
    </location>
</feature>
<gene>
    <name evidence="4" type="ORF">DPQ33_05140</name>
</gene>
<feature type="compositionally biased region" description="Low complexity" evidence="2">
    <location>
        <begin position="283"/>
        <end position="292"/>
    </location>
</feature>
<keyword evidence="5" id="KW-1185">Reference proteome</keyword>
<feature type="compositionally biased region" description="Low complexity" evidence="2">
    <location>
        <begin position="356"/>
        <end position="365"/>
    </location>
</feature>
<dbReference type="Gene3D" id="1.25.40.10">
    <property type="entry name" value="Tetratricopeptide repeat domain"/>
    <property type="match status" value="4"/>
</dbReference>
<organism evidence="4 5">
    <name type="scientific">Oceanidesulfovibrio indonesiensis</name>
    <dbReference type="NCBI Taxonomy" id="54767"/>
    <lineage>
        <taxon>Bacteria</taxon>
        <taxon>Pseudomonadati</taxon>
        <taxon>Thermodesulfobacteriota</taxon>
        <taxon>Desulfovibrionia</taxon>
        <taxon>Desulfovibrionales</taxon>
        <taxon>Desulfovibrionaceae</taxon>
        <taxon>Oceanidesulfovibrio</taxon>
    </lineage>
</organism>
<evidence type="ECO:0000256" key="2">
    <source>
        <dbReference type="SAM" id="MobiDB-lite"/>
    </source>
</evidence>
<dbReference type="PANTHER" id="PTHR12558:SF13">
    <property type="entry name" value="CELL DIVISION CYCLE PROTEIN 27 HOMOLOG"/>
    <property type="match status" value="1"/>
</dbReference>
<evidence type="ECO:0000256" key="1">
    <source>
        <dbReference type="PROSITE-ProRule" id="PRU00339"/>
    </source>
</evidence>
<keyword evidence="1" id="KW-0802">TPR repeat</keyword>
<sequence>MVFSPVAGTIRTLLLTAFVASVVFLAPVSAHAFNYYWGTHPDKDRIVVKFDGDVPRYTIARTGETTLDITLPEGFWAGRERPPGLLMATAANADRIEPTDAGLRITLKDKTFGYIHFVLEDAEKLVVDVFEDPLGARWEPVEPTPAADVEVFAESPVPEPLPEPETAADAEPAQETLPTPATVVDEVEENEPATRGNATGATMVEVEQEAPASEPEAIALPQLSDPPSFTFRAPLQPRERTREEAPEAGPAIEDGENIVPAESPEETRRDDTSGQEETPVPPDSEAAPSEPAGEAEENVVVIEDDGPSFALRAPMPRRGEGTTILRRSAPEKRDVAGQAGDAPAITPPAEYIMGDPPAENATAEAAPPPPPFIDTETARQAQAEAAQDGAAQGASAEEETPQEGPAPETLEQTASTQLAPTPTVADSAAQEQNRTGPDGEPLPSNEELLQRARLAFVNEQYAAALRTLDVLRTVPGLTDEEREEVLYFRADSLYALHRDDLRNNYEPVTSAFKEAMNFDPNSTSMPQALLKMGVINLEVNNPREAEAYFNILRNQYAGDPNIPLTYFYWGEYYFDHGRYQDAADSYQYIIQQYPDSRYVRESGVGLARSLERLGFDEQAAEIVDYLEKRWPRFYVEYPPFLRLVGDVSYHNQEYEKAKLNLWTFYNLDPEGDEADLALARIGDIYVQEGKVDAAREVYQNTARKYPDREGGLIARMRLAEEGIYDAPSTQDMFTVFDQPYTTAPEEIYKEIVAQHPDSALAPLAQLKLSMWYLYHNQQRDALVAVQDFLERFPESPLLPRAREVAAESFGKLVDVMVAEENYGGAVRLWDGSPTIRENVDALAPETRIALGLSFWKEGRPEQAWNLVSPFLEAKGMPEQSEMALNLALSVALEYGYWDRIVELQPKVDGWEVSPKTKNEFAYALALAYENLGRAEESSAMWTDLTEHEGLDPLRRGYAQYFAAVNARKQGDLKKAYDMAQDSLEFFLESSEDEGKVDDLLAMLVEIADSGGRLREAINWNMDYLKRLQPEDSRWAAARYRMAQLYRKTQDFDRWRSILKQLSEDRPDSLYGRMAAMDLRTHGIEKNAREFAPNL</sequence>
<evidence type="ECO:0000256" key="3">
    <source>
        <dbReference type="SAM" id="SignalP"/>
    </source>
</evidence>
<feature type="signal peptide" evidence="3">
    <location>
        <begin position="1"/>
        <end position="32"/>
    </location>
</feature>
<feature type="compositionally biased region" description="Acidic residues" evidence="2">
    <location>
        <begin position="293"/>
        <end position="306"/>
    </location>
</feature>
<comment type="caution">
    <text evidence="4">The sequence shown here is derived from an EMBL/GenBank/DDBJ whole genome shotgun (WGS) entry which is preliminary data.</text>
</comment>
<protein>
    <recommendedName>
        <fullName evidence="6">Outer membrane lipoprotein BamD-like domain-containing protein</fullName>
    </recommendedName>
</protein>
<dbReference type="SMART" id="SM00028">
    <property type="entry name" value="TPR"/>
    <property type="match status" value="3"/>
</dbReference>
<feature type="region of interest" description="Disordered" evidence="2">
    <location>
        <begin position="156"/>
        <end position="444"/>
    </location>
</feature>
<reference evidence="4 5" key="1">
    <citation type="submission" date="2018-06" db="EMBL/GenBank/DDBJ databases">
        <title>Complete genome of Desulfovibrio indonesiensis P37SLT.</title>
        <authorList>
            <person name="Crispim J.S."/>
            <person name="Vidigal P.M.P."/>
            <person name="Silva L.C.F."/>
            <person name="Laguardia C.N."/>
            <person name="Araujo L.C."/>
            <person name="Dias R.S."/>
            <person name="Sousa M.P."/>
            <person name="Paula S.O."/>
            <person name="Silva C."/>
        </authorList>
    </citation>
    <scope>NUCLEOTIDE SEQUENCE [LARGE SCALE GENOMIC DNA]</scope>
    <source>
        <strain evidence="4 5">P37SLT</strain>
    </source>
</reference>
<dbReference type="InterPro" id="IPR019734">
    <property type="entry name" value="TPR_rpt"/>
</dbReference>
<evidence type="ECO:0000313" key="4">
    <source>
        <dbReference type="EMBL" id="TVM18846.1"/>
    </source>
</evidence>
<dbReference type="Pfam" id="PF13432">
    <property type="entry name" value="TPR_16"/>
    <property type="match status" value="1"/>
</dbReference>
<feature type="compositionally biased region" description="Low complexity" evidence="2">
    <location>
        <begin position="164"/>
        <end position="175"/>
    </location>
</feature>
<dbReference type="AlphaFoldDB" id="A0A7M3MH76"/>
<evidence type="ECO:0000313" key="5">
    <source>
        <dbReference type="Proteomes" id="UP000448292"/>
    </source>
</evidence>
<dbReference type="InterPro" id="IPR011990">
    <property type="entry name" value="TPR-like_helical_dom_sf"/>
</dbReference>
<dbReference type="Pfam" id="PF13174">
    <property type="entry name" value="TPR_6"/>
    <property type="match status" value="2"/>
</dbReference>
<evidence type="ECO:0008006" key="6">
    <source>
        <dbReference type="Google" id="ProtNLM"/>
    </source>
</evidence>
<proteinExistence type="predicted"/>
<feature type="chain" id="PRO_5029654694" description="Outer membrane lipoprotein BamD-like domain-containing protein" evidence="3">
    <location>
        <begin position="33"/>
        <end position="1094"/>
    </location>
</feature>
<dbReference type="EMBL" id="QMIE01000003">
    <property type="protein sequence ID" value="TVM18846.1"/>
    <property type="molecule type" value="Genomic_DNA"/>
</dbReference>
<dbReference type="PROSITE" id="PS50005">
    <property type="entry name" value="TPR"/>
    <property type="match status" value="2"/>
</dbReference>
<dbReference type="PANTHER" id="PTHR12558">
    <property type="entry name" value="CELL DIVISION CYCLE 16,23,27"/>
    <property type="match status" value="1"/>
</dbReference>